<dbReference type="InterPro" id="IPR028978">
    <property type="entry name" value="Chorismate_lyase_/UTRA_dom_sf"/>
</dbReference>
<evidence type="ECO:0000259" key="4">
    <source>
        <dbReference type="PROSITE" id="PS50949"/>
    </source>
</evidence>
<organism evidence="5 6">
    <name type="scientific">Aquamicrobium terrae</name>
    <dbReference type="NCBI Taxonomy" id="1324945"/>
    <lineage>
        <taxon>Bacteria</taxon>
        <taxon>Pseudomonadati</taxon>
        <taxon>Pseudomonadota</taxon>
        <taxon>Alphaproteobacteria</taxon>
        <taxon>Hyphomicrobiales</taxon>
        <taxon>Phyllobacteriaceae</taxon>
        <taxon>Aquamicrobium</taxon>
    </lineage>
</organism>
<dbReference type="InterPro" id="IPR050679">
    <property type="entry name" value="Bact_HTH_transcr_reg"/>
</dbReference>
<dbReference type="InterPro" id="IPR000524">
    <property type="entry name" value="Tscrpt_reg_HTH_GntR"/>
</dbReference>
<dbReference type="Proteomes" id="UP001549076">
    <property type="component" value="Unassembled WGS sequence"/>
</dbReference>
<dbReference type="PROSITE" id="PS50949">
    <property type="entry name" value="HTH_GNTR"/>
    <property type="match status" value="1"/>
</dbReference>
<reference evidence="5 6" key="1">
    <citation type="submission" date="2024-06" db="EMBL/GenBank/DDBJ databases">
        <title>Genomic Encyclopedia of Type Strains, Phase IV (KMG-IV): sequencing the most valuable type-strain genomes for metagenomic binning, comparative biology and taxonomic classification.</title>
        <authorList>
            <person name="Goeker M."/>
        </authorList>
    </citation>
    <scope>NUCLEOTIDE SEQUENCE [LARGE SCALE GENOMIC DNA]</scope>
    <source>
        <strain evidence="5 6">DSM 27865</strain>
    </source>
</reference>
<feature type="domain" description="HTH gntR-type" evidence="4">
    <location>
        <begin position="1"/>
        <end position="45"/>
    </location>
</feature>
<dbReference type="Pfam" id="PF00392">
    <property type="entry name" value="GntR"/>
    <property type="match status" value="1"/>
</dbReference>
<accession>A0ABV2MZ40</accession>
<dbReference type="InterPro" id="IPR011663">
    <property type="entry name" value="UTRA"/>
</dbReference>
<keyword evidence="3" id="KW-0804">Transcription</keyword>
<dbReference type="Gene3D" id="3.40.1410.10">
    <property type="entry name" value="Chorismate lyase-like"/>
    <property type="match status" value="1"/>
</dbReference>
<dbReference type="Pfam" id="PF07702">
    <property type="entry name" value="UTRA"/>
    <property type="match status" value="1"/>
</dbReference>
<evidence type="ECO:0000256" key="3">
    <source>
        <dbReference type="ARBA" id="ARBA00023163"/>
    </source>
</evidence>
<comment type="caution">
    <text evidence="5">The sequence shown here is derived from an EMBL/GenBank/DDBJ whole genome shotgun (WGS) entry which is preliminary data.</text>
</comment>
<keyword evidence="1" id="KW-0805">Transcription regulation</keyword>
<evidence type="ECO:0000256" key="2">
    <source>
        <dbReference type="ARBA" id="ARBA00023125"/>
    </source>
</evidence>
<keyword evidence="2" id="KW-0238">DNA-binding</keyword>
<name>A0ABV2MZ40_9HYPH</name>
<sequence length="212" mass="24195">MLPAETALAQEFRVSVGTVRRALGELTAEGSLVRRRKTGTVVTGRSPKHNLRFYFHYFRLHKRTGEMQNSIPRILAVTRRTATSHEAQTLGIGAEEDVVHIHRVREVEGRPVMHEEVVIPAVLIPDFSLEKEKIPERLYPMFWHRYGIKISAIREMIEAELATEQDCRFLDLSAPAAVLVINEVAYDEQARPILMNSHRATTANDVYINEIQ</sequence>
<protein>
    <submittedName>
        <fullName evidence="5">GntR family transcriptional regulator</fullName>
    </submittedName>
</protein>
<evidence type="ECO:0000313" key="6">
    <source>
        <dbReference type="Proteomes" id="UP001549076"/>
    </source>
</evidence>
<dbReference type="EMBL" id="JBEPML010000006">
    <property type="protein sequence ID" value="MET3792073.1"/>
    <property type="molecule type" value="Genomic_DNA"/>
</dbReference>
<evidence type="ECO:0000313" key="5">
    <source>
        <dbReference type="EMBL" id="MET3792073.1"/>
    </source>
</evidence>
<keyword evidence="6" id="KW-1185">Reference proteome</keyword>
<dbReference type="PANTHER" id="PTHR44846:SF1">
    <property type="entry name" value="MANNOSYL-D-GLYCERATE TRANSPORT_METABOLISM SYSTEM REPRESSOR MNGR-RELATED"/>
    <property type="match status" value="1"/>
</dbReference>
<dbReference type="Gene3D" id="1.10.10.10">
    <property type="entry name" value="Winged helix-like DNA-binding domain superfamily/Winged helix DNA-binding domain"/>
    <property type="match status" value="1"/>
</dbReference>
<proteinExistence type="predicted"/>
<dbReference type="SUPFAM" id="SSF64288">
    <property type="entry name" value="Chorismate lyase-like"/>
    <property type="match status" value="1"/>
</dbReference>
<dbReference type="InterPro" id="IPR036388">
    <property type="entry name" value="WH-like_DNA-bd_sf"/>
</dbReference>
<dbReference type="SMART" id="SM00866">
    <property type="entry name" value="UTRA"/>
    <property type="match status" value="1"/>
</dbReference>
<evidence type="ECO:0000256" key="1">
    <source>
        <dbReference type="ARBA" id="ARBA00023015"/>
    </source>
</evidence>
<gene>
    <name evidence="5" type="ORF">ABID37_002283</name>
</gene>
<dbReference type="PANTHER" id="PTHR44846">
    <property type="entry name" value="MANNOSYL-D-GLYCERATE TRANSPORT/METABOLISM SYSTEM REPRESSOR MNGR-RELATED"/>
    <property type="match status" value="1"/>
</dbReference>